<sequence length="40" mass="4436">MTRRSRGIHAAWHSWFAVVLGGEIGLRKLGLGGIHPLTQR</sequence>
<organism evidence="1 2">
    <name type="scientific">Vibrio navarrensis</name>
    <dbReference type="NCBI Taxonomy" id="29495"/>
    <lineage>
        <taxon>Bacteria</taxon>
        <taxon>Pseudomonadati</taxon>
        <taxon>Pseudomonadota</taxon>
        <taxon>Gammaproteobacteria</taxon>
        <taxon>Vibrionales</taxon>
        <taxon>Vibrionaceae</taxon>
        <taxon>Vibrio</taxon>
    </lineage>
</organism>
<name>A0AAI9GB15_9VIBR</name>
<gene>
    <name evidence="1" type="ORF">RZY48_003858</name>
</gene>
<protein>
    <submittedName>
        <fullName evidence="1">DUF3265 domain-containing protein</fullName>
    </submittedName>
</protein>
<evidence type="ECO:0000313" key="1">
    <source>
        <dbReference type="EMBL" id="ELN6934371.1"/>
    </source>
</evidence>
<dbReference type="Proteomes" id="UP001253463">
    <property type="component" value="Unassembled WGS sequence"/>
</dbReference>
<comment type="caution">
    <text evidence="1">The sequence shown here is derived from an EMBL/GenBank/DDBJ whole genome shotgun (WGS) entry which is preliminary data.</text>
</comment>
<evidence type="ECO:0000313" key="2">
    <source>
        <dbReference type="Proteomes" id="UP001253463"/>
    </source>
</evidence>
<dbReference type="AlphaFoldDB" id="A0AAI9GB15"/>
<proteinExistence type="predicted"/>
<dbReference type="EMBL" id="ABNSCA010000019">
    <property type="protein sequence ID" value="ELN6934371.1"/>
    <property type="molecule type" value="Genomic_DNA"/>
</dbReference>
<reference evidence="1" key="1">
    <citation type="submission" date="2023-10" db="EMBL/GenBank/DDBJ databases">
        <authorList>
            <consortium name="PulseNet: The National Subtyping Network for Foodborne Disease Surveillance"/>
        </authorList>
    </citation>
    <scope>NUCLEOTIDE SEQUENCE</scope>
    <source>
        <strain evidence="1">PNUSAV004886</strain>
    </source>
</reference>
<accession>A0AAI9GB15</accession>